<sequence length="122" mass="13531">AAVKSGPYKENEKTTTAYNLGVDLGFDLSLATVWKYLPKIAVKAGITRGYEKVIEGGVDIPSGKLKQKCIVTPGWYCTGYIRLDEFDSGKIIVDDRIREPTFFPASLNGRNLFSVVWLDLPN</sequence>
<accession>A0A8H7BMX5</accession>
<name>A0A8H7BMX5_9FUNG</name>
<dbReference type="EMBL" id="JABAYA010001116">
    <property type="protein sequence ID" value="KAF7720340.1"/>
    <property type="molecule type" value="Genomic_DNA"/>
</dbReference>
<feature type="non-terminal residue" evidence="1">
    <location>
        <position position="1"/>
    </location>
</feature>
<evidence type="ECO:0000313" key="2">
    <source>
        <dbReference type="Proteomes" id="UP000605846"/>
    </source>
</evidence>
<organism evidence="1 2">
    <name type="scientific">Apophysomyces ossiformis</name>
    <dbReference type="NCBI Taxonomy" id="679940"/>
    <lineage>
        <taxon>Eukaryota</taxon>
        <taxon>Fungi</taxon>
        <taxon>Fungi incertae sedis</taxon>
        <taxon>Mucoromycota</taxon>
        <taxon>Mucoromycotina</taxon>
        <taxon>Mucoromycetes</taxon>
        <taxon>Mucorales</taxon>
        <taxon>Mucorineae</taxon>
        <taxon>Mucoraceae</taxon>
        <taxon>Apophysomyces</taxon>
    </lineage>
</organism>
<keyword evidence="2" id="KW-1185">Reference proteome</keyword>
<comment type="caution">
    <text evidence="1">The sequence shown here is derived from an EMBL/GenBank/DDBJ whole genome shotgun (WGS) entry which is preliminary data.</text>
</comment>
<evidence type="ECO:0000313" key="1">
    <source>
        <dbReference type="EMBL" id="KAF7720340.1"/>
    </source>
</evidence>
<proteinExistence type="predicted"/>
<dbReference type="Proteomes" id="UP000605846">
    <property type="component" value="Unassembled WGS sequence"/>
</dbReference>
<dbReference type="AlphaFoldDB" id="A0A8H7BMX5"/>
<dbReference type="OrthoDB" id="2376101at2759"/>
<protein>
    <submittedName>
        <fullName evidence="1">Uncharacterized protein</fullName>
    </submittedName>
</protein>
<reference evidence="1" key="1">
    <citation type="submission" date="2020-01" db="EMBL/GenBank/DDBJ databases">
        <title>Genome Sequencing of Three Apophysomyces-Like Fungal Strains Confirms a Novel Fungal Genus in the Mucoromycota with divergent Burkholderia-like Endosymbiotic Bacteria.</title>
        <authorList>
            <person name="Stajich J.E."/>
            <person name="Macias A.M."/>
            <person name="Carter-House D."/>
            <person name="Lovett B."/>
            <person name="Kasson L.R."/>
            <person name="Berry K."/>
            <person name="Grigoriev I."/>
            <person name="Chang Y."/>
            <person name="Spatafora J."/>
            <person name="Kasson M.T."/>
        </authorList>
    </citation>
    <scope>NUCLEOTIDE SEQUENCE</scope>
    <source>
        <strain evidence="1">NRRL A-21654</strain>
    </source>
</reference>
<gene>
    <name evidence="1" type="ORF">EC973_000762</name>
</gene>